<feature type="region of interest" description="Disordered" evidence="1">
    <location>
        <begin position="327"/>
        <end position="385"/>
    </location>
</feature>
<feature type="region of interest" description="Disordered" evidence="1">
    <location>
        <begin position="73"/>
        <end position="97"/>
    </location>
</feature>
<feature type="non-terminal residue" evidence="2">
    <location>
        <position position="1116"/>
    </location>
</feature>
<dbReference type="Proteomes" id="UP001189429">
    <property type="component" value="Unassembled WGS sequence"/>
</dbReference>
<proteinExistence type="predicted"/>
<sequence length="1116" mass="118937">MAGFDTILLGAYVEQLGGTLSSLTIDDMLSTSLLELFTALDETVVDSVPLQALQKSKLRRFLRKIAEIGGAPSPDFGTLSGPAQAPTRPAAKAPPPVPAARKRKLAALIDQADDGDVELLPAPRIAALWADFERAHGGGPREREDATGDQLSALAAKLAEDMVFVGGELVTRQLRGPSSFDTWRACWRVFRTAMLVLKARVANGCYAGSFDKDRPWESVIRDSAKSESSPHANWWCERVDKLCLLASRRGAVPQALQAAGGNDDKKKRGLAGIERRKDGRHLRAADGSQLCFSWNRSEKGCTDSRCPQGRAHSCEWCLGSHRAIDPECPAKPRGWVPPPPGRPRAAQRGPPAPRASREGAAPPLKVARTAQEASGAAEGATPSSRAAPAGAAAAIAAPHPGARPSAEQALATATLLGLAAASAARRAAAAAAAPVLAQEAPETAPGETPVSRRARLSRQRQSLQDVLGRLQRLGASLAEEEPRFVALSEFGDPAPVRRHASRGVDPVDTREQRGQEDAARRAGLRNAAAAVASEPALLRVMGQVRLAIRGAQSEDASLTGLAGCCGETPARAPPSQAAAAALRAKVARALGVEPGGELRHHPASNMRFRSAQQVISLAEGPDREVGRWLEEGAPMGISRAVVPGGLFPLAESCSTLEPGDLGTGDYAFLANHPSFADKHDEAEAPSLDLIRGCLKSGYGETFDTVAAAEAKFGRVFPAPLGNVRRQKRDGTFKNRIIQDLKANGVNRASTTRERVVLPRGSITRIPLHEDEGRFNVAILEEPPMAGHGRVIVWRVLGFGGKANPLVHGRVGSLLARSAQAMLSASEGRLQLYVDDPASTLAGSDEGIHCNLDTVLGWWLALGLGLAWRKGVFTLGAHVWVGIQFELRGAVAYMALMTLPPEFLKVSRIAQVVQEAYPFAASFWAALVAAEQAAASARPEAPPGRVAIRRFAAAAAAWVRALIRGAVLPLAREVHHRPDLRRLPAALVHVEFDAPPWVGGAILFEKGAPREYLAFTWSDKLLQRFSAEIGNSKWQTLWEYVTLLVTLLARGAPFAVGQVLTIKGGNLAALAGAVYYRGRRDLNAVTRELSWRKAAVRWTCTVSHLPPEANELAGALS</sequence>
<feature type="compositionally biased region" description="Basic and acidic residues" evidence="1">
    <location>
        <begin position="505"/>
        <end position="520"/>
    </location>
</feature>
<accession>A0ABN9P9A0</accession>
<gene>
    <name evidence="2" type="ORF">PCOR1329_LOCUS947</name>
</gene>
<comment type="caution">
    <text evidence="2">The sequence shown here is derived from an EMBL/GenBank/DDBJ whole genome shotgun (WGS) entry which is preliminary data.</text>
</comment>
<keyword evidence="3" id="KW-1185">Reference proteome</keyword>
<evidence type="ECO:0000256" key="1">
    <source>
        <dbReference type="SAM" id="MobiDB-lite"/>
    </source>
</evidence>
<feature type="compositionally biased region" description="Low complexity" evidence="1">
    <location>
        <begin position="82"/>
        <end position="91"/>
    </location>
</feature>
<reference evidence="2" key="1">
    <citation type="submission" date="2023-10" db="EMBL/GenBank/DDBJ databases">
        <authorList>
            <person name="Chen Y."/>
            <person name="Shah S."/>
            <person name="Dougan E. K."/>
            <person name="Thang M."/>
            <person name="Chan C."/>
        </authorList>
    </citation>
    <scope>NUCLEOTIDE SEQUENCE [LARGE SCALE GENOMIC DNA]</scope>
</reference>
<protein>
    <recommendedName>
        <fullName evidence="4">RNA-directed RNA polymerase</fullName>
    </recommendedName>
</protein>
<feature type="region of interest" description="Disordered" evidence="1">
    <location>
        <begin position="436"/>
        <end position="457"/>
    </location>
</feature>
<feature type="region of interest" description="Disordered" evidence="1">
    <location>
        <begin position="496"/>
        <end position="521"/>
    </location>
</feature>
<name>A0ABN9P9A0_9DINO</name>
<dbReference type="EMBL" id="CAUYUJ010000223">
    <property type="protein sequence ID" value="CAK0789336.1"/>
    <property type="molecule type" value="Genomic_DNA"/>
</dbReference>
<organism evidence="2 3">
    <name type="scientific">Prorocentrum cordatum</name>
    <dbReference type="NCBI Taxonomy" id="2364126"/>
    <lineage>
        <taxon>Eukaryota</taxon>
        <taxon>Sar</taxon>
        <taxon>Alveolata</taxon>
        <taxon>Dinophyceae</taxon>
        <taxon>Prorocentrales</taxon>
        <taxon>Prorocentraceae</taxon>
        <taxon>Prorocentrum</taxon>
    </lineage>
</organism>
<evidence type="ECO:0000313" key="2">
    <source>
        <dbReference type="EMBL" id="CAK0789336.1"/>
    </source>
</evidence>
<evidence type="ECO:0000313" key="3">
    <source>
        <dbReference type="Proteomes" id="UP001189429"/>
    </source>
</evidence>
<evidence type="ECO:0008006" key="4">
    <source>
        <dbReference type="Google" id="ProtNLM"/>
    </source>
</evidence>